<dbReference type="AlphaFoldDB" id="A0A444YSR4"/>
<organism evidence="2 3">
    <name type="scientific">Arachis hypogaea</name>
    <name type="common">Peanut</name>
    <dbReference type="NCBI Taxonomy" id="3818"/>
    <lineage>
        <taxon>Eukaryota</taxon>
        <taxon>Viridiplantae</taxon>
        <taxon>Streptophyta</taxon>
        <taxon>Embryophyta</taxon>
        <taxon>Tracheophyta</taxon>
        <taxon>Spermatophyta</taxon>
        <taxon>Magnoliopsida</taxon>
        <taxon>eudicotyledons</taxon>
        <taxon>Gunneridae</taxon>
        <taxon>Pentapetalae</taxon>
        <taxon>rosids</taxon>
        <taxon>fabids</taxon>
        <taxon>Fabales</taxon>
        <taxon>Fabaceae</taxon>
        <taxon>Papilionoideae</taxon>
        <taxon>50 kb inversion clade</taxon>
        <taxon>dalbergioids sensu lato</taxon>
        <taxon>Dalbergieae</taxon>
        <taxon>Pterocarpus clade</taxon>
        <taxon>Arachis</taxon>
    </lineage>
</organism>
<feature type="transmembrane region" description="Helical" evidence="1">
    <location>
        <begin position="31"/>
        <end position="47"/>
    </location>
</feature>
<proteinExistence type="predicted"/>
<name>A0A444YSR4_ARAHY</name>
<comment type="caution">
    <text evidence="2">The sequence shown here is derived from an EMBL/GenBank/DDBJ whole genome shotgun (WGS) entry which is preliminary data.</text>
</comment>
<gene>
    <name evidence="2" type="ORF">Ahy_B06g084764</name>
</gene>
<keyword evidence="1" id="KW-1133">Transmembrane helix</keyword>
<dbReference type="Proteomes" id="UP000289738">
    <property type="component" value="Chromosome B06"/>
</dbReference>
<dbReference type="EMBL" id="SDMP01000016">
    <property type="protein sequence ID" value="RYR04951.1"/>
    <property type="molecule type" value="Genomic_DNA"/>
</dbReference>
<evidence type="ECO:0000256" key="1">
    <source>
        <dbReference type="SAM" id="Phobius"/>
    </source>
</evidence>
<keyword evidence="1" id="KW-0472">Membrane</keyword>
<keyword evidence="1" id="KW-0812">Transmembrane</keyword>
<evidence type="ECO:0000313" key="3">
    <source>
        <dbReference type="Proteomes" id="UP000289738"/>
    </source>
</evidence>
<protein>
    <submittedName>
        <fullName evidence="2">Uncharacterized protein</fullName>
    </submittedName>
</protein>
<sequence length="52" mass="7061">MQIWKKKKDLREFRRRRRNTRRRRRRRARENYLHWTFLWSLLGHWYMRRESS</sequence>
<evidence type="ECO:0000313" key="2">
    <source>
        <dbReference type="EMBL" id="RYR04951.1"/>
    </source>
</evidence>
<reference evidence="2 3" key="1">
    <citation type="submission" date="2019-01" db="EMBL/GenBank/DDBJ databases">
        <title>Sequencing of cultivated peanut Arachis hypogaea provides insights into genome evolution and oil improvement.</title>
        <authorList>
            <person name="Chen X."/>
        </authorList>
    </citation>
    <scope>NUCLEOTIDE SEQUENCE [LARGE SCALE GENOMIC DNA]</scope>
    <source>
        <strain evidence="3">cv. Fuhuasheng</strain>
        <tissue evidence="2">Leaves</tissue>
    </source>
</reference>
<accession>A0A444YSR4</accession>
<keyword evidence="3" id="KW-1185">Reference proteome</keyword>